<dbReference type="PANTHER" id="PTHR43547">
    <property type="entry name" value="TWO-COMPONENT HISTIDINE KINASE"/>
    <property type="match status" value="1"/>
</dbReference>
<dbReference type="PANTHER" id="PTHR43547:SF2">
    <property type="entry name" value="HYBRID SIGNAL TRANSDUCTION HISTIDINE KINASE C"/>
    <property type="match status" value="1"/>
</dbReference>
<comment type="catalytic activity">
    <reaction evidence="1">
        <text>ATP + protein L-histidine = ADP + protein N-phospho-L-histidine.</text>
        <dbReference type="EC" id="2.7.13.3"/>
    </reaction>
</comment>
<dbReference type="SUPFAM" id="SSF52172">
    <property type="entry name" value="CheY-like"/>
    <property type="match status" value="1"/>
</dbReference>
<dbReference type="SMART" id="SM00388">
    <property type="entry name" value="HisKA"/>
    <property type="match status" value="1"/>
</dbReference>
<dbReference type="SUPFAM" id="SSF46689">
    <property type="entry name" value="Homeodomain-like"/>
    <property type="match status" value="1"/>
</dbReference>
<dbReference type="Proteomes" id="UP000184420">
    <property type="component" value="Unassembled WGS sequence"/>
</dbReference>
<dbReference type="CDD" id="cd17574">
    <property type="entry name" value="REC_OmpR"/>
    <property type="match status" value="1"/>
</dbReference>
<dbReference type="GO" id="GO:0003700">
    <property type="term" value="F:DNA-binding transcription factor activity"/>
    <property type="evidence" value="ECO:0007669"/>
    <property type="project" value="InterPro"/>
</dbReference>
<keyword evidence="3 12" id="KW-0597">Phosphoprotein</keyword>
<dbReference type="OrthoDB" id="1489484at2"/>
<name>A0A1M7CGX6_9BACT</name>
<dbReference type="Gene3D" id="2.60.40.10">
    <property type="entry name" value="Immunoglobulins"/>
    <property type="match status" value="1"/>
</dbReference>
<feature type="modified residue" description="4-aspartylphosphate" evidence="12">
    <location>
        <position position="1168"/>
    </location>
</feature>
<organism evidence="16 17">
    <name type="scientific">Chitinophaga jiangningensis</name>
    <dbReference type="NCBI Taxonomy" id="1419482"/>
    <lineage>
        <taxon>Bacteria</taxon>
        <taxon>Pseudomonadati</taxon>
        <taxon>Bacteroidota</taxon>
        <taxon>Chitinophagia</taxon>
        <taxon>Chitinophagales</taxon>
        <taxon>Chitinophagaceae</taxon>
        <taxon>Chitinophaga</taxon>
    </lineage>
</organism>
<evidence type="ECO:0000256" key="11">
    <source>
        <dbReference type="ARBA" id="ARBA00023163"/>
    </source>
</evidence>
<dbReference type="Gene3D" id="2.130.10.10">
    <property type="entry name" value="YVTN repeat-like/Quinoprotein amine dehydrogenase"/>
    <property type="match status" value="3"/>
</dbReference>
<evidence type="ECO:0000259" key="14">
    <source>
        <dbReference type="PROSITE" id="PS50109"/>
    </source>
</evidence>
<dbReference type="PROSITE" id="PS00041">
    <property type="entry name" value="HTH_ARAC_FAMILY_1"/>
    <property type="match status" value="1"/>
</dbReference>
<dbReference type="SUPFAM" id="SSF55874">
    <property type="entry name" value="ATPase domain of HSP90 chaperone/DNA topoisomerase II/histidine kinase"/>
    <property type="match status" value="1"/>
</dbReference>
<proteinExistence type="predicted"/>
<feature type="domain" description="Histidine kinase" evidence="14">
    <location>
        <begin position="864"/>
        <end position="1083"/>
    </location>
</feature>
<dbReference type="InterPro" id="IPR036890">
    <property type="entry name" value="HATPase_C_sf"/>
</dbReference>
<keyword evidence="10" id="KW-0238">DNA-binding</keyword>
<dbReference type="GO" id="GO:0005524">
    <property type="term" value="F:ATP binding"/>
    <property type="evidence" value="ECO:0007669"/>
    <property type="project" value="UniProtKB-KW"/>
</dbReference>
<gene>
    <name evidence="16" type="ORF">SAMN05444266_104322</name>
</gene>
<sequence>MKSNQNRQFHYRVHLFLIVLLTLYKYSTAQSFHFTALSTGGGLRSSSINAIIKDRYGLMWFATDDGLAKYDGTNFTVYRNKNNDPGSLPANEIPTIYEDSSGTIWVGTSGGSLAMYDRKNDRFLNFPADAGPNTLGSNVVKCITSDHRGSIWVGHYRGLDLIDPVTKKVTPFSDSNGKPFKLTTVCLLEDRQKRMWIGTNEGLFITDQQGKILRKFMHNPSNSRSICNNVVRDILEDNSGNIWLATTDGLSMTTPALNGFITYRHESTTNTISSNSLNALGVDAQNRIWVGSTSGLDILDPATGKVEAVSYDSRNGQTTRLKDVNSIHIDQDGLYWVGTYRNGIIKSDSHLNLFNLVQYDPFNKHGLPAPIVTSFAETGNGKIYVGTDMGGVACFDPVQKTFEQLKLQSAIKGSEKGIRVVSLLLTRQNQLLVGTFFDGLFVVDITTGKYRQLTKENSHLLNSNDIFSLSTDSKGRIWIGTNGGGFTVLNPQLELVARFSREPGPNETILPLNPYIRDILEDRAGNFWIATHGGGIAKLDPAMQHFTVYTSYQSHLPGDKIFSVLEDRQGNIWVGSYGGGLGLLDKKTNQFVTFTEEDGLLNNNIYKIVQDKKGLLWLSTNEGICSFDPDTRKFNKYTFHNSVQHNNFVRGSGMLASNGTVYMGGLEGFNYFDPAGLKKNTNAPAVLFTELRIANRAVSPSPKGPIKENISITDCIDLDYRQNFSISFVGLNYTAPEQNQYAYRLEGFEKEWNYTGNTNTAAYTNLDPGEYIFQVKASNNDGIWNEKGKSIRIVVHPPLWRTPYAYTLYLLLIAGILLFIRYKGIQKVKRKFLEQQQQMEREQERRETERVRELDRLKIKFITNLSHEFRTPISLILGPIDTLIRKEKNEHSFNQLRMIRQNGRRLLNLVNQLLDFRKMEEQELKLQLADGEFIAFVHEATDSFRDMAERKKITLSFESNVHKIFTRFDPDKIERILFNLLSNAFKFTLEGGRIVVAVEKNHPDQDMVTIKVRDTGIGIAAEHHDKIFEHFFQESTPAAILNKGTGIGLSITREFARMHGGEISVESEPGKGSTFTLTIPLRPVMEGEATVPFLQSTEEDDIAAHPISLEIPESDTDLPVILIVEDNDDLRFYLKDNLRLQYRVIEACNGKEGWQKALSQHPQLIVSDISMPYMDGMDLCKKIKQDKRTHHIPFILLTALTGEEEQLKGLETGANDYILKPFNVEILHTKIRNLLSLNNCAKHTYSRQIKIEDAAPVIQPEDERLMSEIMAYLDKHLTDTQLSVEALSRQVGMSRSSLYSKVLELTGQTPVEFIRSVKLERAAVLLEKSDMNIAQVAYTVGFATPNYFARSFKAKYNMLPSAYMHLKRNTDKGKVSA</sequence>
<dbReference type="InterPro" id="IPR005467">
    <property type="entry name" value="His_kinase_dom"/>
</dbReference>
<accession>A0A1M7CGX6</accession>
<keyword evidence="4" id="KW-0808">Transferase</keyword>
<dbReference type="InterPro" id="IPR003661">
    <property type="entry name" value="HisK_dim/P_dom"/>
</dbReference>
<evidence type="ECO:0000256" key="2">
    <source>
        <dbReference type="ARBA" id="ARBA00012438"/>
    </source>
</evidence>
<dbReference type="Gene3D" id="1.10.287.130">
    <property type="match status" value="1"/>
</dbReference>
<evidence type="ECO:0000256" key="5">
    <source>
        <dbReference type="ARBA" id="ARBA00022741"/>
    </source>
</evidence>
<dbReference type="PRINTS" id="PR00344">
    <property type="entry name" value="BCTRLSENSOR"/>
</dbReference>
<evidence type="ECO:0000259" key="13">
    <source>
        <dbReference type="PROSITE" id="PS01124"/>
    </source>
</evidence>
<keyword evidence="17" id="KW-1185">Reference proteome</keyword>
<evidence type="ECO:0000256" key="10">
    <source>
        <dbReference type="ARBA" id="ARBA00023125"/>
    </source>
</evidence>
<keyword evidence="11" id="KW-0804">Transcription</keyword>
<dbReference type="FunFam" id="1.10.287.130:FF:000045">
    <property type="entry name" value="Two-component system sensor histidine kinase/response regulator"/>
    <property type="match status" value="1"/>
</dbReference>
<dbReference type="Gene3D" id="3.40.50.2300">
    <property type="match status" value="1"/>
</dbReference>
<dbReference type="SUPFAM" id="SSF63829">
    <property type="entry name" value="Calcium-dependent phosphotriesterase"/>
    <property type="match status" value="4"/>
</dbReference>
<protein>
    <recommendedName>
        <fullName evidence="2">histidine kinase</fullName>
        <ecNumber evidence="2">2.7.13.3</ecNumber>
    </recommendedName>
</protein>
<keyword evidence="8" id="KW-0902">Two-component regulatory system</keyword>
<dbReference type="SMART" id="SM00448">
    <property type="entry name" value="REC"/>
    <property type="match status" value="1"/>
</dbReference>
<evidence type="ECO:0000256" key="6">
    <source>
        <dbReference type="ARBA" id="ARBA00022777"/>
    </source>
</evidence>
<evidence type="ECO:0000259" key="15">
    <source>
        <dbReference type="PROSITE" id="PS50110"/>
    </source>
</evidence>
<dbReference type="PROSITE" id="PS01124">
    <property type="entry name" value="HTH_ARAC_FAMILY_2"/>
    <property type="match status" value="1"/>
</dbReference>
<evidence type="ECO:0000256" key="8">
    <source>
        <dbReference type="ARBA" id="ARBA00023012"/>
    </source>
</evidence>
<dbReference type="InterPro" id="IPR036097">
    <property type="entry name" value="HisK_dim/P_sf"/>
</dbReference>
<dbReference type="Gene3D" id="3.30.565.10">
    <property type="entry name" value="Histidine kinase-like ATPase, C-terminal domain"/>
    <property type="match status" value="1"/>
</dbReference>
<dbReference type="InterPro" id="IPR011123">
    <property type="entry name" value="Y_Y_Y"/>
</dbReference>
<dbReference type="SMART" id="SM00342">
    <property type="entry name" value="HTH_ARAC"/>
    <property type="match status" value="1"/>
</dbReference>
<dbReference type="STRING" id="1419482.SAMN05444266_104322"/>
<dbReference type="InterPro" id="IPR003594">
    <property type="entry name" value="HATPase_dom"/>
</dbReference>
<evidence type="ECO:0000256" key="9">
    <source>
        <dbReference type="ARBA" id="ARBA00023015"/>
    </source>
</evidence>
<dbReference type="SMART" id="SM00387">
    <property type="entry name" value="HATPase_c"/>
    <property type="match status" value="1"/>
</dbReference>
<dbReference type="Pfam" id="PF07495">
    <property type="entry name" value="Y_Y_Y"/>
    <property type="match status" value="1"/>
</dbReference>
<dbReference type="InterPro" id="IPR013783">
    <property type="entry name" value="Ig-like_fold"/>
</dbReference>
<dbReference type="Pfam" id="PF02518">
    <property type="entry name" value="HATPase_c"/>
    <property type="match status" value="1"/>
</dbReference>
<dbReference type="PROSITE" id="PS50110">
    <property type="entry name" value="RESPONSE_REGULATORY"/>
    <property type="match status" value="1"/>
</dbReference>
<evidence type="ECO:0000256" key="12">
    <source>
        <dbReference type="PROSITE-ProRule" id="PRU00169"/>
    </source>
</evidence>
<dbReference type="EC" id="2.7.13.3" evidence="2"/>
<feature type="domain" description="HTH araC/xylS-type" evidence="13">
    <location>
        <begin position="1267"/>
        <end position="1366"/>
    </location>
</feature>
<dbReference type="InterPro" id="IPR011006">
    <property type="entry name" value="CheY-like_superfamily"/>
</dbReference>
<dbReference type="CDD" id="cd16922">
    <property type="entry name" value="HATPase_EvgS-ArcB-TorS-like"/>
    <property type="match status" value="1"/>
</dbReference>
<reference evidence="16 17" key="1">
    <citation type="submission" date="2016-11" db="EMBL/GenBank/DDBJ databases">
        <authorList>
            <person name="Jaros S."/>
            <person name="Januszkiewicz K."/>
            <person name="Wedrychowicz H."/>
        </authorList>
    </citation>
    <scope>NUCLEOTIDE SEQUENCE [LARGE SCALE GENOMIC DNA]</scope>
    <source>
        <strain evidence="16 17">DSM 27406</strain>
    </source>
</reference>
<dbReference type="Pfam" id="PF00512">
    <property type="entry name" value="HisKA"/>
    <property type="match status" value="1"/>
</dbReference>
<keyword evidence="5" id="KW-0547">Nucleotide-binding</keyword>
<dbReference type="PROSITE" id="PS50109">
    <property type="entry name" value="HIS_KIN"/>
    <property type="match status" value="1"/>
</dbReference>
<evidence type="ECO:0000256" key="7">
    <source>
        <dbReference type="ARBA" id="ARBA00022840"/>
    </source>
</evidence>
<dbReference type="EMBL" id="FRBL01000004">
    <property type="protein sequence ID" value="SHL66434.1"/>
    <property type="molecule type" value="Genomic_DNA"/>
</dbReference>
<dbReference type="Pfam" id="PF00072">
    <property type="entry name" value="Response_reg"/>
    <property type="match status" value="1"/>
</dbReference>
<evidence type="ECO:0000256" key="1">
    <source>
        <dbReference type="ARBA" id="ARBA00000085"/>
    </source>
</evidence>
<dbReference type="SUPFAM" id="SSF47384">
    <property type="entry name" value="Homodimeric domain of signal transducing histidine kinase"/>
    <property type="match status" value="1"/>
</dbReference>
<dbReference type="FunFam" id="3.30.565.10:FF:000037">
    <property type="entry name" value="Hybrid sensor histidine kinase/response regulator"/>
    <property type="match status" value="1"/>
</dbReference>
<dbReference type="GO" id="GO:0043565">
    <property type="term" value="F:sequence-specific DNA binding"/>
    <property type="evidence" value="ECO:0007669"/>
    <property type="project" value="InterPro"/>
</dbReference>
<evidence type="ECO:0000256" key="3">
    <source>
        <dbReference type="ARBA" id="ARBA00022553"/>
    </source>
</evidence>
<feature type="domain" description="Response regulatory" evidence="15">
    <location>
        <begin position="1120"/>
        <end position="1235"/>
    </location>
</feature>
<dbReference type="InterPro" id="IPR009057">
    <property type="entry name" value="Homeodomain-like_sf"/>
</dbReference>
<dbReference type="InterPro" id="IPR018060">
    <property type="entry name" value="HTH_AraC"/>
</dbReference>
<dbReference type="InterPro" id="IPR011110">
    <property type="entry name" value="Reg_prop"/>
</dbReference>
<dbReference type="Pfam" id="PF07494">
    <property type="entry name" value="Reg_prop"/>
    <property type="match status" value="8"/>
</dbReference>
<dbReference type="InterPro" id="IPR001789">
    <property type="entry name" value="Sig_transdc_resp-reg_receiver"/>
</dbReference>
<evidence type="ECO:0000256" key="4">
    <source>
        <dbReference type="ARBA" id="ARBA00022679"/>
    </source>
</evidence>
<dbReference type="InterPro" id="IPR004358">
    <property type="entry name" value="Sig_transdc_His_kin-like_C"/>
</dbReference>
<dbReference type="Pfam" id="PF12833">
    <property type="entry name" value="HTH_18"/>
    <property type="match status" value="1"/>
</dbReference>
<evidence type="ECO:0000313" key="17">
    <source>
        <dbReference type="Proteomes" id="UP000184420"/>
    </source>
</evidence>
<keyword evidence="6 16" id="KW-0418">Kinase</keyword>
<evidence type="ECO:0000313" key="16">
    <source>
        <dbReference type="EMBL" id="SHL66434.1"/>
    </source>
</evidence>
<keyword evidence="7" id="KW-0067">ATP-binding</keyword>
<dbReference type="GO" id="GO:0000155">
    <property type="term" value="F:phosphorelay sensor kinase activity"/>
    <property type="evidence" value="ECO:0007669"/>
    <property type="project" value="InterPro"/>
</dbReference>
<dbReference type="Gene3D" id="1.10.10.60">
    <property type="entry name" value="Homeodomain-like"/>
    <property type="match status" value="1"/>
</dbReference>
<dbReference type="InterPro" id="IPR018062">
    <property type="entry name" value="HTH_AraC-typ_CS"/>
</dbReference>
<dbReference type="CDD" id="cd00082">
    <property type="entry name" value="HisKA"/>
    <property type="match status" value="1"/>
</dbReference>
<dbReference type="InterPro" id="IPR015943">
    <property type="entry name" value="WD40/YVTN_repeat-like_dom_sf"/>
</dbReference>
<dbReference type="FunFam" id="2.60.40.10:FF:000791">
    <property type="entry name" value="Two-component system sensor histidine kinase/response regulator"/>
    <property type="match status" value="1"/>
</dbReference>
<keyword evidence="9" id="KW-0805">Transcription regulation</keyword>